<proteinExistence type="predicted"/>
<dbReference type="PANTHER" id="PTHR45708:SF11">
    <property type="entry name" value="XYLANASE INHIBITOR PROTEIN XIP"/>
    <property type="match status" value="1"/>
</dbReference>
<evidence type="ECO:0000313" key="2">
    <source>
        <dbReference type="Proteomes" id="UP000324897"/>
    </source>
</evidence>
<sequence>MTLKAAAKNVVYSGGFLYQPPLLMGIDFFIDQGGKEHYDELARRLFDYTKYYRLGRVVLTATPRCGYLDHRLEAALDTGLFDRIHVRLYGEEGWCFQTPLESFKKWAVAYPHSKVSVGVVASPDAAGYMPPWDLYYRVLEYAKKVPNRFHDIEQE</sequence>
<evidence type="ECO:0008006" key="3">
    <source>
        <dbReference type="Google" id="ProtNLM"/>
    </source>
</evidence>
<reference evidence="1 2" key="1">
    <citation type="journal article" date="2019" name="Sci. Rep.">
        <title>A high-quality genome of Eragrostis curvula grass provides insights into Poaceae evolution and supports new strategies to enhance forage quality.</title>
        <authorList>
            <person name="Carballo J."/>
            <person name="Santos B.A.C.M."/>
            <person name="Zappacosta D."/>
            <person name="Garbus I."/>
            <person name="Selva J.P."/>
            <person name="Gallo C.A."/>
            <person name="Diaz A."/>
            <person name="Albertini E."/>
            <person name="Caccamo M."/>
            <person name="Echenique V."/>
        </authorList>
    </citation>
    <scope>NUCLEOTIDE SEQUENCE [LARGE SCALE GENOMIC DNA]</scope>
    <source>
        <strain evidence="2">cv. Victoria</strain>
        <tissue evidence="1">Leaf</tissue>
    </source>
</reference>
<keyword evidence="2" id="KW-1185">Reference proteome</keyword>
<accession>A0A5J9ULB9</accession>
<dbReference type="SUPFAM" id="SSF51445">
    <property type="entry name" value="(Trans)glycosidases"/>
    <property type="match status" value="1"/>
</dbReference>
<dbReference type="Proteomes" id="UP000324897">
    <property type="component" value="Chromosome 2"/>
</dbReference>
<dbReference type="Gene3D" id="3.20.20.80">
    <property type="entry name" value="Glycosidases"/>
    <property type="match status" value="1"/>
</dbReference>
<organism evidence="1 2">
    <name type="scientific">Eragrostis curvula</name>
    <name type="common">weeping love grass</name>
    <dbReference type="NCBI Taxonomy" id="38414"/>
    <lineage>
        <taxon>Eukaryota</taxon>
        <taxon>Viridiplantae</taxon>
        <taxon>Streptophyta</taxon>
        <taxon>Embryophyta</taxon>
        <taxon>Tracheophyta</taxon>
        <taxon>Spermatophyta</taxon>
        <taxon>Magnoliopsida</taxon>
        <taxon>Liliopsida</taxon>
        <taxon>Poales</taxon>
        <taxon>Poaceae</taxon>
        <taxon>PACMAD clade</taxon>
        <taxon>Chloridoideae</taxon>
        <taxon>Eragrostideae</taxon>
        <taxon>Eragrostidinae</taxon>
        <taxon>Eragrostis</taxon>
    </lineage>
</organism>
<dbReference type="GO" id="GO:0005576">
    <property type="term" value="C:extracellular region"/>
    <property type="evidence" value="ECO:0007669"/>
    <property type="project" value="TreeGrafter"/>
</dbReference>
<comment type="caution">
    <text evidence="1">The sequence shown here is derived from an EMBL/GenBank/DDBJ whole genome shotgun (WGS) entry which is preliminary data.</text>
</comment>
<dbReference type="Gramene" id="TVU24346">
    <property type="protein sequence ID" value="TVU24346"/>
    <property type="gene ID" value="EJB05_26778"/>
</dbReference>
<dbReference type="OrthoDB" id="6020543at2759"/>
<dbReference type="InterPro" id="IPR017853">
    <property type="entry name" value="GH"/>
</dbReference>
<feature type="non-terminal residue" evidence="1">
    <location>
        <position position="1"/>
    </location>
</feature>
<dbReference type="EMBL" id="RWGY01000013">
    <property type="protein sequence ID" value="TVU24346.1"/>
    <property type="molecule type" value="Genomic_DNA"/>
</dbReference>
<evidence type="ECO:0000313" key="1">
    <source>
        <dbReference type="EMBL" id="TVU24346.1"/>
    </source>
</evidence>
<gene>
    <name evidence="1" type="ORF">EJB05_26778</name>
</gene>
<dbReference type="AlphaFoldDB" id="A0A5J9ULB9"/>
<dbReference type="PANTHER" id="PTHR45708">
    <property type="entry name" value="ENDOCHITINASE"/>
    <property type="match status" value="1"/>
</dbReference>
<protein>
    <recommendedName>
        <fullName evidence="3">GH18 domain-containing protein</fullName>
    </recommendedName>
</protein>
<dbReference type="InterPro" id="IPR050542">
    <property type="entry name" value="Glycosyl_Hydrlase18_Chitinase"/>
</dbReference>
<dbReference type="GO" id="GO:0004568">
    <property type="term" value="F:chitinase activity"/>
    <property type="evidence" value="ECO:0007669"/>
    <property type="project" value="TreeGrafter"/>
</dbReference>
<name>A0A5J9ULB9_9POAL</name>